<reference evidence="7" key="1">
    <citation type="submission" date="2019-08" db="EMBL/GenBank/DDBJ databases">
        <title>The improved chromosome-level genome for the pearl oyster Pinctada fucata martensii using PacBio sequencing and Hi-C.</title>
        <authorList>
            <person name="Zheng Z."/>
        </authorList>
    </citation>
    <scope>NUCLEOTIDE SEQUENCE</scope>
    <source>
        <strain evidence="7">ZZ-2019</strain>
        <tissue evidence="7">Adductor muscle</tissue>
    </source>
</reference>
<protein>
    <recommendedName>
        <fullName evidence="6">Macro domain-containing protein</fullName>
    </recommendedName>
</protein>
<dbReference type="GO" id="GO:0003714">
    <property type="term" value="F:transcription corepressor activity"/>
    <property type="evidence" value="ECO:0007669"/>
    <property type="project" value="TreeGrafter"/>
</dbReference>
<evidence type="ECO:0000256" key="4">
    <source>
        <dbReference type="ARBA" id="ARBA00023027"/>
    </source>
</evidence>
<dbReference type="GO" id="GO:0005634">
    <property type="term" value="C:nucleus"/>
    <property type="evidence" value="ECO:0007669"/>
    <property type="project" value="UniProtKB-SubCell"/>
</dbReference>
<dbReference type="InterPro" id="IPR052056">
    <property type="entry name" value="Mono-ARTD/PARP"/>
</dbReference>
<dbReference type="Proteomes" id="UP001186944">
    <property type="component" value="Unassembled WGS sequence"/>
</dbReference>
<keyword evidence="2" id="KW-0328">Glycosyltransferase</keyword>
<comment type="subcellular location">
    <subcellularLocation>
        <location evidence="1">Nucleus</location>
    </subcellularLocation>
</comment>
<dbReference type="PROSITE" id="PS51154">
    <property type="entry name" value="MACRO"/>
    <property type="match status" value="1"/>
</dbReference>
<dbReference type="GO" id="GO:0005737">
    <property type="term" value="C:cytoplasm"/>
    <property type="evidence" value="ECO:0007669"/>
    <property type="project" value="TreeGrafter"/>
</dbReference>
<organism evidence="7 8">
    <name type="scientific">Pinctada imbricata</name>
    <name type="common">Atlantic pearl-oyster</name>
    <name type="synonym">Pinctada martensii</name>
    <dbReference type="NCBI Taxonomy" id="66713"/>
    <lineage>
        <taxon>Eukaryota</taxon>
        <taxon>Metazoa</taxon>
        <taxon>Spiralia</taxon>
        <taxon>Lophotrochozoa</taxon>
        <taxon>Mollusca</taxon>
        <taxon>Bivalvia</taxon>
        <taxon>Autobranchia</taxon>
        <taxon>Pteriomorphia</taxon>
        <taxon>Pterioida</taxon>
        <taxon>Pterioidea</taxon>
        <taxon>Pteriidae</taxon>
        <taxon>Pinctada</taxon>
    </lineage>
</organism>
<sequence>VDVIVNSTNCDLDLKNGRVSASILKHGGNKIQLELDKDYPRRLPYGEMAISMPGKLQCKMICHAALLEYWIPDENFSLKVLRALMIRCLQISDKKGYRSIAFPALGTGKLGYPWCQVARTMYDVVDEYEKRRTDRNLQKVFFTIHYTDVKTLEVNNIYRNPES</sequence>
<evidence type="ECO:0000256" key="1">
    <source>
        <dbReference type="ARBA" id="ARBA00004123"/>
    </source>
</evidence>
<evidence type="ECO:0000256" key="5">
    <source>
        <dbReference type="ARBA" id="ARBA00023242"/>
    </source>
</evidence>
<evidence type="ECO:0000313" key="8">
    <source>
        <dbReference type="Proteomes" id="UP001186944"/>
    </source>
</evidence>
<dbReference type="SMART" id="SM00506">
    <property type="entry name" value="A1pp"/>
    <property type="match status" value="1"/>
</dbReference>
<dbReference type="EMBL" id="VSWD01000004">
    <property type="protein sequence ID" value="KAK3105061.1"/>
    <property type="molecule type" value="Genomic_DNA"/>
</dbReference>
<accession>A0AA88YTD3</accession>
<evidence type="ECO:0000256" key="3">
    <source>
        <dbReference type="ARBA" id="ARBA00022679"/>
    </source>
</evidence>
<dbReference type="GO" id="GO:0016757">
    <property type="term" value="F:glycosyltransferase activity"/>
    <property type="evidence" value="ECO:0007669"/>
    <property type="project" value="UniProtKB-KW"/>
</dbReference>
<evidence type="ECO:0000313" key="7">
    <source>
        <dbReference type="EMBL" id="KAK3105061.1"/>
    </source>
</evidence>
<dbReference type="PANTHER" id="PTHR14453">
    <property type="entry name" value="PARP/ZINC FINGER CCCH TYPE DOMAIN CONTAINING PROTEIN"/>
    <property type="match status" value="1"/>
</dbReference>
<dbReference type="PANTHER" id="PTHR14453:SF67">
    <property type="entry name" value="POLY [ADP-RIBOSE] POLYMERASE"/>
    <property type="match status" value="1"/>
</dbReference>
<feature type="domain" description="Macro" evidence="6">
    <location>
        <begin position="1"/>
        <end position="163"/>
    </location>
</feature>
<dbReference type="InterPro" id="IPR043472">
    <property type="entry name" value="Macro_dom-like"/>
</dbReference>
<keyword evidence="4" id="KW-0520">NAD</keyword>
<evidence type="ECO:0000259" key="6">
    <source>
        <dbReference type="PROSITE" id="PS51154"/>
    </source>
</evidence>
<evidence type="ECO:0000256" key="2">
    <source>
        <dbReference type="ARBA" id="ARBA00022676"/>
    </source>
</evidence>
<keyword evidence="3" id="KW-0808">Transferase</keyword>
<dbReference type="SUPFAM" id="SSF52949">
    <property type="entry name" value="Macro domain-like"/>
    <property type="match status" value="1"/>
</dbReference>
<dbReference type="Gene3D" id="3.40.220.10">
    <property type="entry name" value="Leucine Aminopeptidase, subunit E, domain 1"/>
    <property type="match status" value="1"/>
</dbReference>
<gene>
    <name evidence="7" type="ORF">FSP39_016468</name>
</gene>
<proteinExistence type="predicted"/>
<dbReference type="AlphaFoldDB" id="A0AA88YTD3"/>
<feature type="non-terminal residue" evidence="7">
    <location>
        <position position="1"/>
    </location>
</feature>
<dbReference type="InterPro" id="IPR002589">
    <property type="entry name" value="Macro_dom"/>
</dbReference>
<comment type="caution">
    <text evidence="7">The sequence shown here is derived from an EMBL/GenBank/DDBJ whole genome shotgun (WGS) entry which is preliminary data.</text>
</comment>
<dbReference type="GO" id="GO:0010629">
    <property type="term" value="P:negative regulation of gene expression"/>
    <property type="evidence" value="ECO:0007669"/>
    <property type="project" value="TreeGrafter"/>
</dbReference>
<dbReference type="Pfam" id="PF01661">
    <property type="entry name" value="Macro"/>
    <property type="match status" value="1"/>
</dbReference>
<name>A0AA88YTD3_PINIB</name>
<keyword evidence="8" id="KW-1185">Reference proteome</keyword>
<keyword evidence="5" id="KW-0539">Nucleus</keyword>